<dbReference type="PANTHER" id="PTHR43788:SF6">
    <property type="entry name" value="DNA HELICASE B"/>
    <property type="match status" value="1"/>
</dbReference>
<dbReference type="PANTHER" id="PTHR43788">
    <property type="entry name" value="DNA2/NAM7 HELICASE FAMILY MEMBER"/>
    <property type="match status" value="1"/>
</dbReference>
<keyword evidence="3" id="KW-0347">Helicase</keyword>
<organism evidence="5 6">
    <name type="scientific">Glycomyces rutgersensis</name>
    <dbReference type="NCBI Taxonomy" id="58115"/>
    <lineage>
        <taxon>Bacteria</taxon>
        <taxon>Bacillati</taxon>
        <taxon>Actinomycetota</taxon>
        <taxon>Actinomycetes</taxon>
        <taxon>Glycomycetales</taxon>
        <taxon>Glycomycetaceae</taxon>
        <taxon>Glycomyces</taxon>
    </lineage>
</organism>
<reference evidence="5 6" key="1">
    <citation type="journal article" date="2019" name="Int. J. Syst. Evol. Microbiol.">
        <title>The Global Catalogue of Microorganisms (GCM) 10K type strain sequencing project: providing services to taxonomists for standard genome sequencing and annotation.</title>
        <authorList>
            <consortium name="The Broad Institute Genomics Platform"/>
            <consortium name="The Broad Institute Genome Sequencing Center for Infectious Disease"/>
            <person name="Wu L."/>
            <person name="Ma J."/>
        </authorList>
    </citation>
    <scope>NUCLEOTIDE SEQUENCE [LARGE SCALE GENOMIC DNA]</scope>
    <source>
        <strain evidence="5 6">JCM 6238</strain>
    </source>
</reference>
<evidence type="ECO:0000259" key="4">
    <source>
        <dbReference type="SMART" id="SM00278"/>
    </source>
</evidence>
<dbReference type="EC" id="5.6.2.3" evidence="3"/>
<proteinExistence type="inferred from homology"/>
<dbReference type="NCBIfam" id="TIGR01448">
    <property type="entry name" value="recD_rel"/>
    <property type="match status" value="1"/>
</dbReference>
<dbReference type="Pfam" id="PF18335">
    <property type="entry name" value="SH3_13"/>
    <property type="match status" value="1"/>
</dbReference>
<dbReference type="SUPFAM" id="SSF52540">
    <property type="entry name" value="P-loop containing nucleoside triphosphate hydrolases"/>
    <property type="match status" value="1"/>
</dbReference>
<keyword evidence="1 3" id="KW-0547">Nucleotide-binding</keyword>
<dbReference type="InterPro" id="IPR003583">
    <property type="entry name" value="Hlx-hairpin-Hlx_DNA-bd_motif"/>
</dbReference>
<dbReference type="HAMAP" id="MF_01488">
    <property type="entry name" value="RecD2"/>
    <property type="match status" value="1"/>
</dbReference>
<comment type="function">
    <text evidence="3">DNA-dependent ATPase and ATP-dependent 5'-3' DNA helicase. Has no activity on blunt DNA or DNA with 3'-overhangs, requires at least 10 bases of 5'-ssDNA for helicase activity.</text>
</comment>
<evidence type="ECO:0000256" key="1">
    <source>
        <dbReference type="ARBA" id="ARBA00022741"/>
    </source>
</evidence>
<evidence type="ECO:0000313" key="6">
    <source>
        <dbReference type="Proteomes" id="UP001501584"/>
    </source>
</evidence>
<protein>
    <recommendedName>
        <fullName evidence="3">ATP-dependent RecD2 DNA helicase</fullName>
        <ecNumber evidence="3">5.6.2.3</ecNumber>
    </recommendedName>
    <alternativeName>
        <fullName evidence="3">DNA 5'-3' helicase subunit RecD2</fullName>
    </alternativeName>
</protein>
<dbReference type="InterPro" id="IPR029493">
    <property type="entry name" value="RecD2-like_HHH"/>
</dbReference>
<evidence type="ECO:0000313" key="5">
    <source>
        <dbReference type="EMBL" id="GAA2340768.1"/>
    </source>
</evidence>
<dbReference type="InterPro" id="IPR041451">
    <property type="entry name" value="RecD2_SH13"/>
</dbReference>
<accession>A0ABN3G0J0</accession>
<keyword evidence="3" id="KW-0238">DNA-binding</keyword>
<dbReference type="Pfam" id="PF13538">
    <property type="entry name" value="UvrD_C_2"/>
    <property type="match status" value="1"/>
</dbReference>
<name>A0ABN3G0J0_9ACTN</name>
<keyword evidence="3" id="KW-0413">Isomerase</keyword>
<keyword evidence="3" id="KW-0378">Hydrolase</keyword>
<feature type="domain" description="Helix-hairpin-helix DNA-binding motif class 1" evidence="4">
    <location>
        <begin position="85"/>
        <end position="99"/>
    </location>
</feature>
<dbReference type="InterPro" id="IPR055446">
    <property type="entry name" value="RecD2_N_OB"/>
</dbReference>
<dbReference type="Pfam" id="PF14490">
    <property type="entry name" value="HHH_RecD2"/>
    <property type="match status" value="1"/>
</dbReference>
<dbReference type="Pfam" id="PF13245">
    <property type="entry name" value="AAA_19"/>
    <property type="match status" value="1"/>
</dbReference>
<dbReference type="Pfam" id="PF14520">
    <property type="entry name" value="HHH_5"/>
    <property type="match status" value="1"/>
</dbReference>
<feature type="domain" description="Helix-hairpin-helix DNA-binding motif class 1" evidence="4">
    <location>
        <begin position="177"/>
        <end position="196"/>
    </location>
</feature>
<dbReference type="EMBL" id="BAAASX010000006">
    <property type="protein sequence ID" value="GAA2340768.1"/>
    <property type="molecule type" value="Genomic_DNA"/>
</dbReference>
<dbReference type="InterPro" id="IPR010994">
    <property type="entry name" value="RuvA_2-like"/>
</dbReference>
<comment type="caution">
    <text evidence="5">The sequence shown here is derived from an EMBL/GenBank/DDBJ whole genome shotgun (WGS) entry which is preliminary data.</text>
</comment>
<comment type="similarity">
    <text evidence="3">Belongs to the RecD family. RecD2 subfamily.</text>
</comment>
<feature type="binding site" evidence="3">
    <location>
        <begin position="349"/>
        <end position="353"/>
    </location>
    <ligand>
        <name>ATP</name>
        <dbReference type="ChEBI" id="CHEBI:30616"/>
    </ligand>
</feature>
<dbReference type="CDD" id="cd18809">
    <property type="entry name" value="SF1_C_RecD"/>
    <property type="match status" value="1"/>
</dbReference>
<dbReference type="Pfam" id="PF23139">
    <property type="entry name" value="OB_YrrC"/>
    <property type="match status" value="1"/>
</dbReference>
<keyword evidence="2 3" id="KW-0067">ATP-binding</keyword>
<keyword evidence="6" id="KW-1185">Reference proteome</keyword>
<sequence length="725" mass="77796">MLERVTYANEETGYTIARASPARGGGDLVTIVGPLLGAQVGESLSLTGRWSSHPKYGRQFEVWSYRTVLPATVQGIERYLGSGLIKGVGPKTAEKIVAHFGVATLDVIDADAGRLIEVPGLGPKRTKAIAAAWDEQRAIKEVMVFLQSVEVSTSLAVRVYKQYGDAAIGVVKNEPYRLANEVWGIGFKTADSIARAVGIPHDAPERVKAALQYTLSQASDAGHCFLPAPNLVADTVALLGLEPGPVAKALDELAAEGEHVIADEVPAKDSTVPARYLAPFFHAERGLAAGLTALLRTSEDRLPAFADVDWDKAFAWLARRTEAELAPEQAEAVRLALTEKVAVLTGGPGCGKSFTVSSIVALAKAKGAKVMLAAPTGRAAKRLAELTGFEARTLHRMLELRPGGDAAYDRENPLDVDLLVVDESSMLDTILANKLVKAIPPGAHLLLVGDVDQLPSVGAGEVLRDLLAAPAIPRVRLTRIFRQAAESGVVANAHKVNQGQMPELDGYPDFFWFACDDNEQVADRVVEIVAHRIPKRFGIHPVRDVQVLAPMHRGGPGAGNLNARLQEALTPAKEGLPERRHGGRVFRLGDKVIQIRNNYTKGKAGVFNGTVGLVQAIDAVAQTMTVRTDEDEDVEYEFAELDELVHAYAITVHRSQGSEYPAVVIPVTTSAWTMLQRNLIYTAITRAKRLVVLVGSKQALAVAVRTKGTGKRHTGLTHRLGGSSS</sequence>
<dbReference type="Gene3D" id="3.40.50.300">
    <property type="entry name" value="P-loop containing nucleotide triphosphate hydrolases"/>
    <property type="match status" value="2"/>
</dbReference>
<dbReference type="InterPro" id="IPR050534">
    <property type="entry name" value="Coronavir_polyprotein_1ab"/>
</dbReference>
<dbReference type="CDD" id="cd17933">
    <property type="entry name" value="DEXSc_RecD-like"/>
    <property type="match status" value="1"/>
</dbReference>
<evidence type="ECO:0000256" key="2">
    <source>
        <dbReference type="ARBA" id="ARBA00022840"/>
    </source>
</evidence>
<dbReference type="Gene3D" id="1.10.10.2220">
    <property type="match status" value="1"/>
</dbReference>
<dbReference type="InterPro" id="IPR027417">
    <property type="entry name" value="P-loop_NTPase"/>
</dbReference>
<comment type="catalytic activity">
    <reaction evidence="3">
        <text>ATP + H2O = ADP + phosphate + H(+)</text>
        <dbReference type="Rhea" id="RHEA:13065"/>
        <dbReference type="ChEBI" id="CHEBI:15377"/>
        <dbReference type="ChEBI" id="CHEBI:15378"/>
        <dbReference type="ChEBI" id="CHEBI:30616"/>
        <dbReference type="ChEBI" id="CHEBI:43474"/>
        <dbReference type="ChEBI" id="CHEBI:456216"/>
        <dbReference type="EC" id="5.6.2.3"/>
    </reaction>
</comment>
<feature type="domain" description="Helix-hairpin-helix DNA-binding motif class 1" evidence="4">
    <location>
        <begin position="113"/>
        <end position="132"/>
    </location>
</feature>
<dbReference type="InterPro" id="IPR006345">
    <property type="entry name" value="RecD2"/>
</dbReference>
<dbReference type="Gene3D" id="1.10.150.20">
    <property type="entry name" value="5' to 3' exonuclease, C-terminal subdomain"/>
    <property type="match status" value="1"/>
</dbReference>
<dbReference type="InterPro" id="IPR027785">
    <property type="entry name" value="UvrD-like_helicase_C"/>
</dbReference>
<dbReference type="Gene3D" id="2.30.30.940">
    <property type="match status" value="1"/>
</dbReference>
<gene>
    <name evidence="3" type="primary">recD2</name>
    <name evidence="5" type="ORF">GCM10010403_37040</name>
</gene>
<evidence type="ECO:0000256" key="3">
    <source>
        <dbReference type="HAMAP-Rule" id="MF_01488"/>
    </source>
</evidence>
<dbReference type="SUPFAM" id="SSF47781">
    <property type="entry name" value="RuvA domain 2-like"/>
    <property type="match status" value="1"/>
</dbReference>
<dbReference type="Proteomes" id="UP001501584">
    <property type="component" value="Unassembled WGS sequence"/>
</dbReference>
<dbReference type="SMART" id="SM00278">
    <property type="entry name" value="HhH1"/>
    <property type="match status" value="3"/>
</dbReference>